<dbReference type="RefSeq" id="WP_101324927.1">
    <property type="nucleotide sequence ID" value="NZ_NQMM01000032.1"/>
</dbReference>
<organism evidence="1 2">
    <name type="scientific">Aeromonas sobria</name>
    <dbReference type="NCBI Taxonomy" id="646"/>
    <lineage>
        <taxon>Bacteria</taxon>
        <taxon>Pseudomonadati</taxon>
        <taxon>Pseudomonadota</taxon>
        <taxon>Gammaproteobacteria</taxon>
        <taxon>Aeromonadales</taxon>
        <taxon>Aeromonadaceae</taxon>
        <taxon>Aeromonas</taxon>
    </lineage>
</organism>
<keyword evidence="2" id="KW-1185">Reference proteome</keyword>
<dbReference type="AlphaFoldDB" id="A0A2N3IXG5"/>
<accession>A0A2N3IXG5</accession>
<evidence type="ECO:0000313" key="1">
    <source>
        <dbReference type="EMBL" id="PKQ77429.1"/>
    </source>
</evidence>
<name>A0A2N3IXG5_AERSO</name>
<evidence type="ECO:0000313" key="2">
    <source>
        <dbReference type="Proteomes" id="UP000233467"/>
    </source>
</evidence>
<dbReference type="PANTHER" id="PTHR36154">
    <property type="entry name" value="DNA-BINDING TRANSCRIPTIONAL ACTIVATOR ALPA"/>
    <property type="match status" value="1"/>
</dbReference>
<proteinExistence type="predicted"/>
<dbReference type="InterPro" id="IPR052931">
    <property type="entry name" value="Prophage_regulatory_activator"/>
</dbReference>
<sequence length="88" mass="10127">MRNGVQEQVRKDNTENIGRIVRMKELSSLLGLSRSTIYDRINPKSRRFDPSFPRPIRLGLASVGWSLHDVMAWIAARPQANFIPVHKE</sequence>
<dbReference type="PANTHER" id="PTHR36154:SF1">
    <property type="entry name" value="DNA-BINDING TRANSCRIPTIONAL ACTIVATOR ALPA"/>
    <property type="match status" value="1"/>
</dbReference>
<dbReference type="Proteomes" id="UP000233467">
    <property type="component" value="Unassembled WGS sequence"/>
</dbReference>
<comment type="caution">
    <text evidence="1">The sequence shown here is derived from an EMBL/GenBank/DDBJ whole genome shotgun (WGS) entry which is preliminary data.</text>
</comment>
<gene>
    <name evidence="1" type="ORF">CJP16_12395</name>
</gene>
<dbReference type="InterPro" id="IPR010260">
    <property type="entry name" value="AlpA"/>
</dbReference>
<evidence type="ECO:0008006" key="3">
    <source>
        <dbReference type="Google" id="ProtNLM"/>
    </source>
</evidence>
<protein>
    <recommendedName>
        <fullName evidence="3">AlpA family transcriptional regulator</fullName>
    </recommendedName>
</protein>
<dbReference type="EMBL" id="NQMM01000032">
    <property type="protein sequence ID" value="PKQ77429.1"/>
    <property type="molecule type" value="Genomic_DNA"/>
</dbReference>
<dbReference type="Gene3D" id="1.10.238.160">
    <property type="match status" value="1"/>
</dbReference>
<dbReference type="Pfam" id="PF05930">
    <property type="entry name" value="Phage_AlpA"/>
    <property type="match status" value="1"/>
</dbReference>
<reference evidence="1 2" key="1">
    <citation type="journal article" date="2017" name="Front. Microbiol.">
        <title>Strong Genomic and Phenotypic Heterogeneity in the Aeromonas sobria Species Complex.</title>
        <authorList>
            <person name="Gauthier J."/>
            <person name="Vincent A.T."/>
            <person name="Charette S.J."/>
            <person name="Derome N."/>
        </authorList>
    </citation>
    <scope>NUCLEOTIDE SEQUENCE [LARGE SCALE GENOMIC DNA]</scope>
    <source>
        <strain evidence="1 2">TM18</strain>
    </source>
</reference>